<evidence type="ECO:0000259" key="1">
    <source>
        <dbReference type="Pfam" id="PF00561"/>
    </source>
</evidence>
<dbReference type="KEGG" id="parq:DSM112329_05417"/>
<dbReference type="EC" id="2.3.1.-" evidence="2"/>
<organism evidence="2">
    <name type="scientific">Paraconexibacter sp. AEG42_29</name>
    <dbReference type="NCBI Taxonomy" id="2997339"/>
    <lineage>
        <taxon>Bacteria</taxon>
        <taxon>Bacillati</taxon>
        <taxon>Actinomycetota</taxon>
        <taxon>Thermoleophilia</taxon>
        <taxon>Solirubrobacterales</taxon>
        <taxon>Paraconexibacteraceae</taxon>
        <taxon>Paraconexibacter</taxon>
    </lineage>
</organism>
<proteinExistence type="predicted"/>
<dbReference type="PANTHER" id="PTHR36837:SF4">
    <property type="entry name" value="BLR0908 PROTEIN"/>
    <property type="match status" value="1"/>
</dbReference>
<dbReference type="InterPro" id="IPR029058">
    <property type="entry name" value="AB_hydrolase_fold"/>
</dbReference>
<feature type="domain" description="AB hydrolase-1" evidence="1">
    <location>
        <begin position="61"/>
        <end position="324"/>
    </location>
</feature>
<evidence type="ECO:0000313" key="2">
    <source>
        <dbReference type="EMBL" id="XAY08516.1"/>
    </source>
</evidence>
<reference evidence="2" key="1">
    <citation type="submission" date="2022-12" db="EMBL/GenBank/DDBJ databases">
        <title>Paraconexibacter alkalitolerans sp. nov. and Baekduia alba sp. nov., isolated from soil and emended description of the genera Paraconexibacter (Chun et al., 2020) and Baekduia (An et al., 2020).</title>
        <authorList>
            <person name="Vieira S."/>
            <person name="Huber K.J."/>
            <person name="Geppert A."/>
            <person name="Wolf J."/>
            <person name="Neumann-Schaal M."/>
            <person name="Muesken M."/>
            <person name="Overmann J."/>
        </authorList>
    </citation>
    <scope>NUCLEOTIDE SEQUENCE</scope>
    <source>
        <strain evidence="2">AEG42_29</strain>
    </source>
</reference>
<dbReference type="InterPro" id="IPR051321">
    <property type="entry name" value="PHA/PHB_synthase"/>
</dbReference>
<dbReference type="AlphaFoldDB" id="A0AAU7B3D6"/>
<dbReference type="SUPFAM" id="SSF53474">
    <property type="entry name" value="alpha/beta-Hydrolases"/>
    <property type="match status" value="1"/>
</dbReference>
<dbReference type="PANTHER" id="PTHR36837">
    <property type="entry name" value="POLY(3-HYDROXYALKANOATE) POLYMERASE SUBUNIT PHAC"/>
    <property type="match status" value="1"/>
</dbReference>
<sequence length="358" mass="38563">MLQGLAREARLNLTRARNGARYATGAEFAPIGPTPSQVVWRSGKAQLRHYPNPDKTAYAVPVVAFGGLVGRSYIFDLTASNSFVRRIHAAGFDAFVLDWGQPDHEDAGVSLETYLCDYLPAAIRAACRTSGADVVNLIGYCMGGTLALHGLPAQPELPVRALVSIAAPIDFACLNVMVDTVRDGRLDPASVLDDSGNLPAGLLTSFFRVIKPTAGIVQYVNLWQHLGDEQYLEGFQALSRCFNDQVPVAGAAWLQIAEQWIQGDAFLRGTLQLADRPVRLEELTLPVLVVVGSRDELVPEASTAPLCDLLPGADVEYMRLEAGHASLTTGRTAAKVTVPQILGWLAQHSEPIGAHARM</sequence>
<dbReference type="Pfam" id="PF00561">
    <property type="entry name" value="Abhydrolase_1"/>
    <property type="match status" value="1"/>
</dbReference>
<gene>
    <name evidence="2" type="primary">phaC_2</name>
    <name evidence="2" type="ORF">DSM112329_05417</name>
</gene>
<dbReference type="EMBL" id="CP114014">
    <property type="protein sequence ID" value="XAY08516.1"/>
    <property type="molecule type" value="Genomic_DNA"/>
</dbReference>
<keyword evidence="2" id="KW-0808">Transferase</keyword>
<dbReference type="InterPro" id="IPR000073">
    <property type="entry name" value="AB_hydrolase_1"/>
</dbReference>
<protein>
    <submittedName>
        <fullName evidence="2">Poly(3-hydroxyalkanoate) polymerase subunit PhaC</fullName>
        <ecNumber evidence="2">2.3.1.-</ecNumber>
    </submittedName>
</protein>
<dbReference type="GO" id="GO:0016746">
    <property type="term" value="F:acyltransferase activity"/>
    <property type="evidence" value="ECO:0007669"/>
    <property type="project" value="UniProtKB-KW"/>
</dbReference>
<keyword evidence="2" id="KW-0012">Acyltransferase</keyword>
<name>A0AAU7B3D6_9ACTN</name>
<accession>A0AAU7B3D6</accession>
<dbReference type="Gene3D" id="3.40.50.1820">
    <property type="entry name" value="alpha/beta hydrolase"/>
    <property type="match status" value="1"/>
</dbReference>